<dbReference type="RefSeq" id="XP_018534282.2">
    <property type="nucleotide sequence ID" value="XM_018678766.2"/>
</dbReference>
<dbReference type="Ensembl" id="ENSLCAT00010025447.1">
    <property type="protein sequence ID" value="ENSLCAP00010024904.1"/>
    <property type="gene ID" value="ENSLCAG00010011657.1"/>
</dbReference>
<dbReference type="Proteomes" id="UP000314980">
    <property type="component" value="Unassembled WGS sequence"/>
</dbReference>
<feature type="compositionally biased region" description="Polar residues" evidence="2">
    <location>
        <begin position="424"/>
        <end position="434"/>
    </location>
</feature>
<sequence length="434" mass="47349">MASDVSAPSEKEVKVMRKRREREVRTKASEASEVQTVDIEELTSAGHRALQDGRADDALRCFKNALKAAGQLQDSRVLRACSFNLGAAYVEVGRPQKGLDFLQRAQPGPKADRLPDLQFNLALAHNALGQDQEAATYFLQAAQLYRSQGDGGSEGDACMEMSRCYSRTQDWSLAVQGFLRAAESYKVVDMLDSAAAALKEAGNHMIQSDQFSHDDIISVLTQCQSLTDSITDPRTLGELYLSVGVSYCRLRCFQEAVQCFQQALSPAAQQPPLLAKVLHNLGAALNSVGQFTPALGYHRLAAGLYGSLGCRGDQARCFSNLAFACSQLGDEEEAAESFIHALQGFRDTGDHLAQVQVCESLAECYLKQKKQQKAVQLYKQALSALSHCKDGSGRVRDHLVERLTAALQQSLTLSLQRPRPRGPLSTQATPTAFT</sequence>
<proteinExistence type="predicted"/>
<keyword evidence="1" id="KW-0802">TPR repeat</keyword>
<reference evidence="4" key="1">
    <citation type="submission" date="2015-09" db="EMBL/GenBank/DDBJ databases">
        <authorList>
            <person name="Sai Rama Sridatta P."/>
        </authorList>
    </citation>
    <scope>NUCLEOTIDE SEQUENCE [LARGE SCALE GENOMIC DNA]</scope>
</reference>
<organism evidence="3 4">
    <name type="scientific">Lates calcarifer</name>
    <name type="common">Barramundi</name>
    <name type="synonym">Holocentrus calcarifer</name>
    <dbReference type="NCBI Taxonomy" id="8187"/>
    <lineage>
        <taxon>Eukaryota</taxon>
        <taxon>Metazoa</taxon>
        <taxon>Chordata</taxon>
        <taxon>Craniata</taxon>
        <taxon>Vertebrata</taxon>
        <taxon>Euteleostomi</taxon>
        <taxon>Actinopterygii</taxon>
        <taxon>Neopterygii</taxon>
        <taxon>Teleostei</taxon>
        <taxon>Neoteleostei</taxon>
        <taxon>Acanthomorphata</taxon>
        <taxon>Carangaria</taxon>
        <taxon>Carangaria incertae sedis</taxon>
        <taxon>Centropomidae</taxon>
        <taxon>Lates</taxon>
    </lineage>
</organism>
<feature type="region of interest" description="Disordered" evidence="2">
    <location>
        <begin position="1"/>
        <end position="33"/>
    </location>
</feature>
<evidence type="ECO:0000256" key="2">
    <source>
        <dbReference type="SAM" id="MobiDB-lite"/>
    </source>
</evidence>
<evidence type="ECO:0000256" key="1">
    <source>
        <dbReference type="PROSITE-ProRule" id="PRU00339"/>
    </source>
</evidence>
<dbReference type="Pfam" id="PF14938">
    <property type="entry name" value="SNAP"/>
    <property type="match status" value="1"/>
</dbReference>
<dbReference type="OrthoDB" id="9991614at2759"/>
<accession>A0A4W6DI59</accession>
<dbReference type="InParanoid" id="A0A4W6DI59"/>
<evidence type="ECO:0000313" key="4">
    <source>
        <dbReference type="Proteomes" id="UP000314980"/>
    </source>
</evidence>
<dbReference type="SMART" id="SM00028">
    <property type="entry name" value="TPR"/>
    <property type="match status" value="6"/>
</dbReference>
<dbReference type="SUPFAM" id="SSF48452">
    <property type="entry name" value="TPR-like"/>
    <property type="match status" value="2"/>
</dbReference>
<protein>
    <recommendedName>
        <fullName evidence="5">Tetratricopeptide repeat domain 24</fullName>
    </recommendedName>
</protein>
<dbReference type="Gene3D" id="1.25.40.10">
    <property type="entry name" value="Tetratricopeptide repeat domain"/>
    <property type="match status" value="2"/>
</dbReference>
<dbReference type="InterPro" id="IPR011990">
    <property type="entry name" value="TPR-like_helical_dom_sf"/>
</dbReference>
<dbReference type="GeneTree" id="ENSGT00940000166061"/>
<dbReference type="PROSITE" id="PS50005">
    <property type="entry name" value="TPR"/>
    <property type="match status" value="1"/>
</dbReference>
<evidence type="ECO:0000313" key="3">
    <source>
        <dbReference type="Ensembl" id="ENSLCAP00010024904.1"/>
    </source>
</evidence>
<feature type="compositionally biased region" description="Basic and acidic residues" evidence="2">
    <location>
        <begin position="9"/>
        <end position="30"/>
    </location>
</feature>
<dbReference type="GeneID" id="108884711"/>
<dbReference type="PANTHER" id="PTHR47050:SF2">
    <property type="entry name" value="TETRATRICOPEPTIDE REPEAT PROTEIN 24"/>
    <property type="match status" value="1"/>
</dbReference>
<dbReference type="InterPro" id="IPR019734">
    <property type="entry name" value="TPR_rpt"/>
</dbReference>
<dbReference type="STRING" id="8187.ENSLCAP00010024904"/>
<evidence type="ECO:0008006" key="5">
    <source>
        <dbReference type="Google" id="ProtNLM"/>
    </source>
</evidence>
<name>A0A4W6DI59_LATCA</name>
<dbReference type="PANTHER" id="PTHR47050">
    <property type="entry name" value="TETRATRICOPEPTIDE REPEAT PROTEIN 24"/>
    <property type="match status" value="1"/>
</dbReference>
<feature type="region of interest" description="Disordered" evidence="2">
    <location>
        <begin position="415"/>
        <end position="434"/>
    </location>
</feature>
<keyword evidence="4" id="KW-1185">Reference proteome</keyword>
<dbReference type="AlphaFoldDB" id="A0A4W6DI59"/>
<reference evidence="3" key="2">
    <citation type="submission" date="2025-08" db="UniProtKB">
        <authorList>
            <consortium name="Ensembl"/>
        </authorList>
    </citation>
    <scope>IDENTIFICATION</scope>
</reference>
<feature type="repeat" description="TPR" evidence="1">
    <location>
        <begin position="237"/>
        <end position="270"/>
    </location>
</feature>
<dbReference type="InterPro" id="IPR024812">
    <property type="entry name" value="TPR_24"/>
</dbReference>
<reference evidence="3" key="3">
    <citation type="submission" date="2025-09" db="UniProtKB">
        <authorList>
            <consortium name="Ensembl"/>
        </authorList>
    </citation>
    <scope>IDENTIFICATION</scope>
</reference>
<dbReference type="Pfam" id="PF13424">
    <property type="entry name" value="TPR_12"/>
    <property type="match status" value="1"/>
</dbReference>
<dbReference type="KEGG" id="lcf:108884711"/>